<feature type="region of interest" description="Disordered" evidence="1">
    <location>
        <begin position="973"/>
        <end position="994"/>
    </location>
</feature>
<dbReference type="VEuPathDB" id="FungiDB:PSHT_05322"/>
<gene>
    <name evidence="2" type="ORF">PSTT_04643</name>
</gene>
<dbReference type="PANTHER" id="PTHR33050:SF7">
    <property type="entry name" value="RIBONUCLEASE H"/>
    <property type="match status" value="1"/>
</dbReference>
<feature type="region of interest" description="Disordered" evidence="1">
    <location>
        <begin position="38"/>
        <end position="76"/>
    </location>
</feature>
<proteinExistence type="predicted"/>
<feature type="compositionally biased region" description="Basic and acidic residues" evidence="1">
    <location>
        <begin position="392"/>
        <end position="432"/>
    </location>
</feature>
<protein>
    <recommendedName>
        <fullName evidence="4">Reverse transcriptase domain-containing protein</fullName>
    </recommendedName>
</protein>
<dbReference type="Proteomes" id="UP000239156">
    <property type="component" value="Unassembled WGS sequence"/>
</dbReference>
<dbReference type="PANTHER" id="PTHR33050">
    <property type="entry name" value="REVERSE TRANSCRIPTASE DOMAIN-CONTAINING PROTEIN"/>
    <property type="match status" value="1"/>
</dbReference>
<reference evidence="2" key="1">
    <citation type="submission" date="2017-12" db="EMBL/GenBank/DDBJ databases">
        <title>Gene loss provides genomic basis for host adaptation in cereal stripe rust fungi.</title>
        <authorList>
            <person name="Xia C."/>
        </authorList>
    </citation>
    <scope>NUCLEOTIDE SEQUENCE [LARGE SCALE GENOMIC DNA]</scope>
    <source>
        <strain evidence="2">93-210</strain>
    </source>
</reference>
<sequence length="1010" mass="115758">MDNNVPTRDELVAASALLDQKRQAEILDQKRQAAIEYLEHRRSGRMEPNGSTNGGTQRRTDPVDDDQRGGNAGMNQLDEILGSLGDTQAVGEQRTTQADSQPPAPVDDRAKDRSFLLRAARSATERGNQKEADALLRSLAEMFPEQGTEGRFERLHHENRSGVVYGRGGSGLHIRRPTNLYDKNVKAMKGSIPLTIFDPIWQRTAAANRTEKKTVDRADTEERRYTGTAAADEWSQSYAQWSRNYQGFIATLKEVYNFTLFSELFRAHRDRCDQIMRREGFCAGFRYDLAVRANAFQCDFVRNETSLFPDVSKFREDIAEETLAEAKRYGETGYIDNPYISGGKKENFDPHTGKEKNLYAKDRGDERGRGGNRFQSRTTPGRTRNEYQGSRSGRDDYDQDSRYRREDNSWGDRFRNRSGEFGYDDRVKDRSRNYKSQQGYRNDQSKAGNDTSRPYMIGNRTGGNDESTSVCWPTEVKCEMNLRVWTDALKRAGLSEKYADVIVGFREGFSQGIPNHTIGDLRWYTPPNHMSADWAKEDIISNLKKEVAAGRMFGPFSHRTVARRFPFFRSSPLGAVANSDGSIRPINDLSFPHDQPGIPSVNFFVEKEDFTTTWDDFKTVANFFRQNSTQYELGLFDWEKAYRQIPTKQDQWPYLFVQDFDGNLLLDTRITFGGVAGCGSFGRPADAWKEVMMAEFNLVHVLRWVDDNLFVKLPQLPVRMADVVERSKEMGVKTNEKKYSEFAPKQKFIGFLWDGKKHTVELPALKREARIQQIEHLLTRRMLFTYRDAMVIAGRLNHVTYILPQLKCYLRSIYQWQMDWYNHSAKRPIPDEVRIDLKWWKLSLQTYNPTRLIPELQPTDVGWIGDASTSYGIGVIIGKKWARFKLTRDPSLCSPGNTIAWLETLAVRLGLLMLTKIGARPGKTFIVHTDNTTTQGAIDNRKSRDPSVNNEWKIIQRFLIDMEIDLEAKRVSSGENRADGLSRGNRTGHSTHDRLSIQLPSDLRSFLTQT</sequence>
<evidence type="ECO:0000313" key="2">
    <source>
        <dbReference type="EMBL" id="POW12351.1"/>
    </source>
</evidence>
<dbReference type="VEuPathDB" id="FungiDB:PSHT_16348"/>
<feature type="compositionally biased region" description="Basic and acidic residues" evidence="1">
    <location>
        <begin position="343"/>
        <end position="369"/>
    </location>
</feature>
<evidence type="ECO:0000256" key="1">
    <source>
        <dbReference type="SAM" id="MobiDB-lite"/>
    </source>
</evidence>
<feature type="compositionally biased region" description="Polar residues" evidence="1">
    <location>
        <begin position="434"/>
        <end position="452"/>
    </location>
</feature>
<accession>A0A2S4VS72</accession>
<evidence type="ECO:0000313" key="3">
    <source>
        <dbReference type="Proteomes" id="UP000239156"/>
    </source>
</evidence>
<name>A0A2S4VS72_9BASI</name>
<dbReference type="EMBL" id="PKSL01000032">
    <property type="protein sequence ID" value="POW12351.1"/>
    <property type="molecule type" value="Genomic_DNA"/>
</dbReference>
<dbReference type="AlphaFoldDB" id="A0A2S4VS72"/>
<feature type="compositionally biased region" description="Polar residues" evidence="1">
    <location>
        <begin position="374"/>
        <end position="388"/>
    </location>
</feature>
<comment type="caution">
    <text evidence="2">The sequence shown here is derived from an EMBL/GenBank/DDBJ whole genome shotgun (WGS) entry which is preliminary data.</text>
</comment>
<feature type="region of interest" description="Disordered" evidence="1">
    <location>
        <begin position="90"/>
        <end position="111"/>
    </location>
</feature>
<keyword evidence="3" id="KW-1185">Reference proteome</keyword>
<organism evidence="2 3">
    <name type="scientific">Puccinia striiformis</name>
    <dbReference type="NCBI Taxonomy" id="27350"/>
    <lineage>
        <taxon>Eukaryota</taxon>
        <taxon>Fungi</taxon>
        <taxon>Dikarya</taxon>
        <taxon>Basidiomycota</taxon>
        <taxon>Pucciniomycotina</taxon>
        <taxon>Pucciniomycetes</taxon>
        <taxon>Pucciniales</taxon>
        <taxon>Pucciniaceae</taxon>
        <taxon>Puccinia</taxon>
    </lineage>
</organism>
<dbReference type="InterPro" id="IPR052055">
    <property type="entry name" value="Hepadnavirus_pol/RT"/>
</dbReference>
<feature type="region of interest" description="Disordered" evidence="1">
    <location>
        <begin position="340"/>
        <end position="468"/>
    </location>
</feature>
<dbReference type="VEuPathDB" id="FungiDB:PSTT_04643"/>
<evidence type="ECO:0008006" key="4">
    <source>
        <dbReference type="Google" id="ProtNLM"/>
    </source>
</evidence>
<feature type="compositionally biased region" description="Basic and acidic residues" evidence="1">
    <location>
        <begin position="58"/>
        <end position="68"/>
    </location>
</feature>